<sequence length="97" mass="10845">MYQYGFSYYRGDSTCTPAVSGKTTTTDRLSPCEGAFGFVRYLCKVADREPTMVCLECGCTEDTAQHTLAECPKWAEPRQVLVAIEGKTFLCQPWSKL</sequence>
<gene>
    <name evidence="1" type="primary">jg20360</name>
    <name evidence="1" type="ORF">PAEG_LOCUS11670</name>
</gene>
<dbReference type="Proteomes" id="UP000838756">
    <property type="component" value="Unassembled WGS sequence"/>
</dbReference>
<organism evidence="1 2">
    <name type="scientific">Pararge aegeria aegeria</name>
    <dbReference type="NCBI Taxonomy" id="348720"/>
    <lineage>
        <taxon>Eukaryota</taxon>
        <taxon>Metazoa</taxon>
        <taxon>Ecdysozoa</taxon>
        <taxon>Arthropoda</taxon>
        <taxon>Hexapoda</taxon>
        <taxon>Insecta</taxon>
        <taxon>Pterygota</taxon>
        <taxon>Neoptera</taxon>
        <taxon>Endopterygota</taxon>
        <taxon>Lepidoptera</taxon>
        <taxon>Glossata</taxon>
        <taxon>Ditrysia</taxon>
        <taxon>Papilionoidea</taxon>
        <taxon>Nymphalidae</taxon>
        <taxon>Satyrinae</taxon>
        <taxon>Satyrini</taxon>
        <taxon>Parargina</taxon>
        <taxon>Pararge</taxon>
    </lineage>
</organism>
<proteinExistence type="predicted"/>
<dbReference type="AlphaFoldDB" id="A0A8S4REQ0"/>
<comment type="caution">
    <text evidence="1">The sequence shown here is derived from an EMBL/GenBank/DDBJ whole genome shotgun (WGS) entry which is preliminary data.</text>
</comment>
<evidence type="ECO:0000313" key="2">
    <source>
        <dbReference type="Proteomes" id="UP000838756"/>
    </source>
</evidence>
<reference evidence="1" key="1">
    <citation type="submission" date="2022-03" db="EMBL/GenBank/DDBJ databases">
        <authorList>
            <person name="Lindestad O."/>
        </authorList>
    </citation>
    <scope>NUCLEOTIDE SEQUENCE</scope>
</reference>
<dbReference type="OrthoDB" id="7480128at2759"/>
<keyword evidence="2" id="KW-1185">Reference proteome</keyword>
<evidence type="ECO:0000313" key="1">
    <source>
        <dbReference type="EMBL" id="CAH2233738.1"/>
    </source>
</evidence>
<name>A0A8S4REQ0_9NEOP</name>
<protein>
    <submittedName>
        <fullName evidence="1">Jg20360 protein</fullName>
    </submittedName>
</protein>
<accession>A0A8S4REQ0</accession>
<dbReference type="EMBL" id="CAKXAJ010024996">
    <property type="protein sequence ID" value="CAH2233738.1"/>
    <property type="molecule type" value="Genomic_DNA"/>
</dbReference>